<name>A0AA95EU56_9BACL</name>
<evidence type="ECO:0000313" key="8">
    <source>
        <dbReference type="EMBL" id="WEK52946.1"/>
    </source>
</evidence>
<keyword evidence="3" id="KW-0472">Membrane</keyword>
<keyword evidence="2 7" id="KW-0732">Signal</keyword>
<feature type="signal peptide" evidence="7">
    <location>
        <begin position="1"/>
        <end position="26"/>
    </location>
</feature>
<protein>
    <submittedName>
        <fullName evidence="8">Extracellular solute-binding protein</fullName>
    </submittedName>
</protein>
<evidence type="ECO:0000256" key="5">
    <source>
        <dbReference type="ARBA" id="ARBA00023288"/>
    </source>
</evidence>
<accession>A0AA95EU56</accession>
<dbReference type="PROSITE" id="PS51257">
    <property type="entry name" value="PROKAR_LIPOPROTEIN"/>
    <property type="match status" value="1"/>
</dbReference>
<dbReference type="Proteomes" id="UP001178662">
    <property type="component" value="Chromosome"/>
</dbReference>
<dbReference type="SUPFAM" id="SSF53850">
    <property type="entry name" value="Periplasmic binding protein-like II"/>
    <property type="match status" value="1"/>
</dbReference>
<organism evidence="8 9">
    <name type="scientific">Candidatus Cohnella colombiensis</name>
    <dbReference type="NCBI Taxonomy" id="3121368"/>
    <lineage>
        <taxon>Bacteria</taxon>
        <taxon>Bacillati</taxon>
        <taxon>Bacillota</taxon>
        <taxon>Bacilli</taxon>
        <taxon>Bacillales</taxon>
        <taxon>Paenibacillaceae</taxon>
        <taxon>Cohnella</taxon>
    </lineage>
</organism>
<keyword evidence="1" id="KW-1003">Cell membrane</keyword>
<dbReference type="PANTHER" id="PTHR43649">
    <property type="entry name" value="ARABINOSE-BINDING PROTEIN-RELATED"/>
    <property type="match status" value="1"/>
</dbReference>
<keyword evidence="5" id="KW-0449">Lipoprotein</keyword>
<dbReference type="InterPro" id="IPR050490">
    <property type="entry name" value="Bact_solute-bd_prot1"/>
</dbReference>
<evidence type="ECO:0000256" key="7">
    <source>
        <dbReference type="SAM" id="SignalP"/>
    </source>
</evidence>
<feature type="region of interest" description="Disordered" evidence="6">
    <location>
        <begin position="523"/>
        <end position="562"/>
    </location>
</feature>
<feature type="chain" id="PRO_5041705806" evidence="7">
    <location>
        <begin position="27"/>
        <end position="562"/>
    </location>
</feature>
<evidence type="ECO:0000256" key="1">
    <source>
        <dbReference type="ARBA" id="ARBA00022475"/>
    </source>
</evidence>
<dbReference type="AlphaFoldDB" id="A0AA95EU56"/>
<evidence type="ECO:0000256" key="6">
    <source>
        <dbReference type="SAM" id="MobiDB-lite"/>
    </source>
</evidence>
<dbReference type="Pfam" id="PF01547">
    <property type="entry name" value="SBP_bac_1"/>
    <property type="match status" value="1"/>
</dbReference>
<evidence type="ECO:0000256" key="2">
    <source>
        <dbReference type="ARBA" id="ARBA00022729"/>
    </source>
</evidence>
<evidence type="ECO:0000313" key="9">
    <source>
        <dbReference type="Proteomes" id="UP001178662"/>
    </source>
</evidence>
<proteinExistence type="predicted"/>
<evidence type="ECO:0000256" key="3">
    <source>
        <dbReference type="ARBA" id="ARBA00023136"/>
    </source>
</evidence>
<feature type="compositionally biased region" description="Low complexity" evidence="6">
    <location>
        <begin position="536"/>
        <end position="546"/>
    </location>
</feature>
<dbReference type="PANTHER" id="PTHR43649:SF33">
    <property type="entry name" value="POLYGALACTURONAN_RHAMNOGALACTURONAN-BINDING PROTEIN YTCQ"/>
    <property type="match status" value="1"/>
</dbReference>
<keyword evidence="9" id="KW-1185">Reference proteome</keyword>
<reference evidence="8" key="1">
    <citation type="submission" date="2023-03" db="EMBL/GenBank/DDBJ databases">
        <title>Andean soil-derived lignocellulolytic bacterial consortium as a source of novel taxa and putative plastic-active enzymes.</title>
        <authorList>
            <person name="Diaz-Garcia L."/>
            <person name="Chuvochina M."/>
            <person name="Feuerriegel G."/>
            <person name="Bunk B."/>
            <person name="Sproer C."/>
            <person name="Streit W.R."/>
            <person name="Rodriguez L.M."/>
            <person name="Overmann J."/>
            <person name="Jimenez D.J."/>
        </authorList>
    </citation>
    <scope>NUCLEOTIDE SEQUENCE</scope>
    <source>
        <strain evidence="8">MAG 2441</strain>
    </source>
</reference>
<dbReference type="InterPro" id="IPR006059">
    <property type="entry name" value="SBP"/>
</dbReference>
<dbReference type="Gene3D" id="3.40.190.10">
    <property type="entry name" value="Periplasmic binding protein-like II"/>
    <property type="match status" value="1"/>
</dbReference>
<evidence type="ECO:0000256" key="4">
    <source>
        <dbReference type="ARBA" id="ARBA00023139"/>
    </source>
</evidence>
<sequence length="562" mass="63574">MNTKRAGIRKWIFVTMSLTLLIPILAACNFNKAKDADTRHVLRVGVTYGSKTEDSYIRQQYTDMYEITHTNVDIEIVPAIDYNEMEYDEKTGMQKPIDVMAKVKAIMTGDNPVDVMIVDMGILSQMVNENLLKQLEPLMKEDGIESDSFVPTVIEGIKDQGDGYLYALASTFMPSALYYNKKLFEKANVDAPTNEMSWDDVFNLAKRMKSGEGADTVFGFSISQWGSGENFYEFQNFTQPLQLKMYDDKAETMTVNSPLWENYWTKYYDLYKSHIMPRQDDIQEMYNRQNEANSNNSTNIYNPYTGRMFLTGNVAMAIGDYSLVNEIQQMNSNSEKYKIDKLEFDVVSMPYFNENPGVGGTVYFNTLAGINANAQNPEDAWDFIKFMTGKEWAKLKSRSTYEMSALKDYVKVREGMDPFNIEAFTTVKPTMYSGNSLKEQEMFQQKPNLNLISQYGNKAFSDMMQGVKTPKEALAWWQTRGTDILQKIKTQPTGEIDGVSEELYGDGGMYGGGRPMPFDHFEATTESFEETTVDGESSSASASASTSDEEALKIASGEVGVE</sequence>
<keyword evidence="4" id="KW-0564">Palmitate</keyword>
<dbReference type="EMBL" id="CP119317">
    <property type="protein sequence ID" value="WEK52946.1"/>
    <property type="molecule type" value="Genomic_DNA"/>
</dbReference>
<gene>
    <name evidence="8" type="ORF">P0Y55_10080</name>
</gene>